<dbReference type="Gene3D" id="1.25.10.10">
    <property type="entry name" value="Leucine-rich Repeat Variant"/>
    <property type="match status" value="1"/>
</dbReference>
<keyword evidence="10" id="KW-1185">Reference proteome</keyword>
<dbReference type="AlphaFoldDB" id="A0A2B7WU45"/>
<name>A0A2B7WU45_POLH7</name>
<protein>
    <recommendedName>
        <fullName evidence="6">Pre-rRNA-processing protein</fullName>
    </recommendedName>
</protein>
<organism evidence="9 10">
    <name type="scientific">Polytolypa hystricis (strain UAMH7299)</name>
    <dbReference type="NCBI Taxonomy" id="1447883"/>
    <lineage>
        <taxon>Eukaryota</taxon>
        <taxon>Fungi</taxon>
        <taxon>Dikarya</taxon>
        <taxon>Ascomycota</taxon>
        <taxon>Pezizomycotina</taxon>
        <taxon>Eurotiomycetes</taxon>
        <taxon>Eurotiomycetidae</taxon>
        <taxon>Onygenales</taxon>
        <taxon>Onygenales incertae sedis</taxon>
        <taxon>Polytolypa</taxon>
    </lineage>
</organism>
<feature type="domain" description="Pre-rRNA-processing protein Ipi1 N-terminal" evidence="8">
    <location>
        <begin position="132"/>
        <end position="230"/>
    </location>
</feature>
<comment type="caution">
    <text evidence="9">The sequence shown here is derived from an EMBL/GenBank/DDBJ whole genome shotgun (WGS) entry which is preliminary data.</text>
</comment>
<evidence type="ECO:0000256" key="1">
    <source>
        <dbReference type="ARBA" id="ARBA00002355"/>
    </source>
</evidence>
<evidence type="ECO:0000313" key="10">
    <source>
        <dbReference type="Proteomes" id="UP000224634"/>
    </source>
</evidence>
<dbReference type="Pfam" id="PF12333">
    <property type="entry name" value="Ipi1_N"/>
    <property type="match status" value="1"/>
</dbReference>
<evidence type="ECO:0000256" key="3">
    <source>
        <dbReference type="ARBA" id="ARBA00006427"/>
    </source>
</evidence>
<keyword evidence="6" id="KW-0690">Ribosome biogenesis</keyword>
<dbReference type="InterPro" id="IPR011989">
    <property type="entry name" value="ARM-like"/>
</dbReference>
<gene>
    <name evidence="9" type="ORF">AJ80_09248</name>
</gene>
<evidence type="ECO:0000256" key="5">
    <source>
        <dbReference type="ARBA" id="ARBA00023242"/>
    </source>
</evidence>
<dbReference type="OrthoDB" id="361362at2759"/>
<keyword evidence="6" id="KW-0698">rRNA processing</keyword>
<reference evidence="9 10" key="1">
    <citation type="submission" date="2017-10" db="EMBL/GenBank/DDBJ databases">
        <title>Comparative genomics in systemic dimorphic fungi from Ajellomycetaceae.</title>
        <authorList>
            <person name="Munoz J.F."/>
            <person name="Mcewen J.G."/>
            <person name="Clay O.K."/>
            <person name="Cuomo C.A."/>
        </authorList>
    </citation>
    <scope>NUCLEOTIDE SEQUENCE [LARGE SCALE GENOMIC DNA]</scope>
    <source>
        <strain evidence="9 10">UAMH7299</strain>
    </source>
</reference>
<comment type="subcellular location">
    <subcellularLocation>
        <location evidence="2 6">Nucleus</location>
    </subcellularLocation>
</comment>
<dbReference type="STRING" id="1447883.A0A2B7WU45"/>
<dbReference type="PANTHER" id="PTHR16056">
    <property type="entry name" value="REGULATOR OF MICROTUBULE DYNAMICS PROTEIN"/>
    <property type="match status" value="1"/>
</dbReference>
<evidence type="ECO:0000256" key="2">
    <source>
        <dbReference type="ARBA" id="ARBA00004123"/>
    </source>
</evidence>
<feature type="compositionally biased region" description="Basic residues" evidence="7">
    <location>
        <begin position="1"/>
        <end position="10"/>
    </location>
</feature>
<evidence type="ECO:0000259" key="8">
    <source>
        <dbReference type="Pfam" id="PF12333"/>
    </source>
</evidence>
<comment type="similarity">
    <text evidence="3 6">Belongs to the IPI1/TEX10 family.</text>
</comment>
<dbReference type="SUPFAM" id="SSF48371">
    <property type="entry name" value="ARM repeat"/>
    <property type="match status" value="1"/>
</dbReference>
<keyword evidence="5 6" id="KW-0539">Nucleus</keyword>
<feature type="region of interest" description="Disordered" evidence="7">
    <location>
        <begin position="1"/>
        <end position="20"/>
    </location>
</feature>
<dbReference type="GO" id="GO:0006364">
    <property type="term" value="P:rRNA processing"/>
    <property type="evidence" value="ECO:0007669"/>
    <property type="project" value="UniProtKB-UniRule"/>
</dbReference>
<feature type="compositionally biased region" description="Basic and acidic residues" evidence="7">
    <location>
        <begin position="11"/>
        <end position="20"/>
    </location>
</feature>
<dbReference type="Proteomes" id="UP000224634">
    <property type="component" value="Unassembled WGS sequence"/>
</dbReference>
<dbReference type="GO" id="GO:0120330">
    <property type="term" value="C:rixosome complex"/>
    <property type="evidence" value="ECO:0007669"/>
    <property type="project" value="UniProtKB-UniRule"/>
</dbReference>
<evidence type="ECO:0000313" key="9">
    <source>
        <dbReference type="EMBL" id="PGH00011.1"/>
    </source>
</evidence>
<sequence>MTSSRKKKNEKRKDFQKTKLKVGKEKAQAANFTDTSFRSKAIVLNQQSLTTRAPSAALQFTHYLSLLSSKSDSQRRDSLAYLTTAIVSRPVNSPLPQPVSVILPALLPLFLDGSNGVRTQLLKLLRALPSSDMEGHVALLLPYIRAGMTHLAADIRLSSVEIMSWLVSIAGNEVVSSPGGWIKLLNCFLSMLGWHTEESSKWSSNRASFGKAGSDGKPMIKVLQTLAEFLDAGIGAPTDSEMSEIDQQQGSSSSEWIFPLRQTLHHVLPTKSAPYAYLNLFGQPKDEEGEMYETREDRLRVFSQRFLEAVERGTSAARKEGGEMGRAAAGISKVLNEGMTSGAQP</sequence>
<evidence type="ECO:0000256" key="4">
    <source>
        <dbReference type="ARBA" id="ARBA00011141"/>
    </source>
</evidence>
<dbReference type="InterPro" id="IPR016024">
    <property type="entry name" value="ARM-type_fold"/>
</dbReference>
<dbReference type="InterPro" id="IPR024679">
    <property type="entry name" value="Ipi1_N"/>
</dbReference>
<comment type="subunit">
    <text evidence="4">Component of the RIX1 complex, composed of IPI1, RIX1/IPI2 and IPI3 in a 1:2:2 stoichiometry. The complex interacts (via RIX1) with MDN1 (via its hexameric AAA ATPase ring) and the pre-60S ribosome particles.</text>
</comment>
<dbReference type="EMBL" id="PDNA01000260">
    <property type="protein sequence ID" value="PGH00011.1"/>
    <property type="molecule type" value="Genomic_DNA"/>
</dbReference>
<dbReference type="PANTHER" id="PTHR16056:SF2">
    <property type="entry name" value="TESTIS-EXPRESSED PROTEIN 10"/>
    <property type="match status" value="1"/>
</dbReference>
<comment type="function">
    <text evidence="1 6">Component of the RIX1 complex required for processing of ITS2 sequences from 35S pre-rRNA.</text>
</comment>
<accession>A0A2B7WU45</accession>
<evidence type="ECO:0000256" key="7">
    <source>
        <dbReference type="SAM" id="MobiDB-lite"/>
    </source>
</evidence>
<dbReference type="GO" id="GO:0005634">
    <property type="term" value="C:nucleus"/>
    <property type="evidence" value="ECO:0007669"/>
    <property type="project" value="UniProtKB-SubCell"/>
</dbReference>
<proteinExistence type="inferred from homology"/>
<evidence type="ECO:0000256" key="6">
    <source>
        <dbReference type="RuleBase" id="RU368021"/>
    </source>
</evidence>